<evidence type="ECO:0000256" key="1">
    <source>
        <dbReference type="SAM" id="MobiDB-lite"/>
    </source>
</evidence>
<dbReference type="SUPFAM" id="SSF50156">
    <property type="entry name" value="PDZ domain-like"/>
    <property type="match status" value="1"/>
</dbReference>
<feature type="region of interest" description="Disordered" evidence="1">
    <location>
        <begin position="187"/>
        <end position="254"/>
    </location>
</feature>
<dbReference type="InterPro" id="IPR001478">
    <property type="entry name" value="PDZ"/>
</dbReference>
<keyword evidence="3" id="KW-1185">Reference proteome</keyword>
<sequence>MKLILELEGGPPWGFRAAKRNSDEAVFVSQVVTGGKACQAGIKIGDVLENVQDLNRRPTFEEFQHILADANCIHMQLSRINMEDEEQDRLNDILNVPFIDENEEPKVAVLINQTVSVSKVETNNNSISKSLEHFQHPPSFPTSIFPGVQAQLAAENGEFRSNQPYSGGFCGTARDKRRFFELAAAQQIEKPPPPLPHRPQQPPKGLLGSQTFSTSQISMASDSCEQPQQQSMQTEQQLDPTPQLADFVNSFALE</sequence>
<evidence type="ECO:0000259" key="2">
    <source>
        <dbReference type="PROSITE" id="PS50106"/>
    </source>
</evidence>
<feature type="compositionally biased region" description="Polar residues" evidence="1">
    <location>
        <begin position="208"/>
        <end position="225"/>
    </location>
</feature>
<dbReference type="WBParaSite" id="jg14184">
    <property type="protein sequence ID" value="jg14184"/>
    <property type="gene ID" value="jg14184"/>
</dbReference>
<organism evidence="3 4">
    <name type="scientific">Ditylenchus dipsaci</name>
    <dbReference type="NCBI Taxonomy" id="166011"/>
    <lineage>
        <taxon>Eukaryota</taxon>
        <taxon>Metazoa</taxon>
        <taxon>Ecdysozoa</taxon>
        <taxon>Nematoda</taxon>
        <taxon>Chromadorea</taxon>
        <taxon>Rhabditida</taxon>
        <taxon>Tylenchina</taxon>
        <taxon>Tylenchomorpha</taxon>
        <taxon>Sphaerularioidea</taxon>
        <taxon>Anguinidae</taxon>
        <taxon>Anguininae</taxon>
        <taxon>Ditylenchus</taxon>
    </lineage>
</organism>
<accession>A0A915D0J7</accession>
<protein>
    <submittedName>
        <fullName evidence="4">PDZ domain-containing protein</fullName>
    </submittedName>
</protein>
<evidence type="ECO:0000313" key="3">
    <source>
        <dbReference type="Proteomes" id="UP000887574"/>
    </source>
</evidence>
<dbReference type="Gene3D" id="2.30.42.10">
    <property type="match status" value="1"/>
</dbReference>
<dbReference type="PROSITE" id="PS50106">
    <property type="entry name" value="PDZ"/>
    <property type="match status" value="1"/>
</dbReference>
<dbReference type="AlphaFoldDB" id="A0A915D0J7"/>
<feature type="domain" description="PDZ" evidence="2">
    <location>
        <begin position="1"/>
        <end position="65"/>
    </location>
</feature>
<feature type="compositionally biased region" description="Pro residues" evidence="1">
    <location>
        <begin position="190"/>
        <end position="202"/>
    </location>
</feature>
<name>A0A915D0J7_9BILA</name>
<dbReference type="InterPro" id="IPR036034">
    <property type="entry name" value="PDZ_sf"/>
</dbReference>
<dbReference type="Proteomes" id="UP000887574">
    <property type="component" value="Unplaced"/>
</dbReference>
<reference evidence="4" key="1">
    <citation type="submission" date="2022-11" db="UniProtKB">
        <authorList>
            <consortium name="WormBaseParasite"/>
        </authorList>
    </citation>
    <scope>IDENTIFICATION</scope>
</reference>
<feature type="compositionally biased region" description="Low complexity" evidence="1">
    <location>
        <begin position="226"/>
        <end position="237"/>
    </location>
</feature>
<proteinExistence type="predicted"/>
<evidence type="ECO:0000313" key="4">
    <source>
        <dbReference type="WBParaSite" id="jg14184"/>
    </source>
</evidence>